<evidence type="ECO:0000313" key="3">
    <source>
        <dbReference type="EMBL" id="QQS83215.1"/>
    </source>
</evidence>
<accession>A0A143P8X9</accession>
<dbReference type="Proteomes" id="UP000595942">
    <property type="component" value="Chromosome"/>
</dbReference>
<dbReference type="EMBL" id="RQTE01000039">
    <property type="protein sequence ID" value="RZI04052.1"/>
    <property type="molecule type" value="Genomic_DNA"/>
</dbReference>
<dbReference type="InterPro" id="IPR023635">
    <property type="entry name" value="Peptide_deformylase"/>
</dbReference>
<protein>
    <recommendedName>
        <fullName evidence="2">Peptide deformylase-like</fullName>
    </recommendedName>
    <alternativeName>
        <fullName evidence="2">Polypeptide deformylase-like</fullName>
    </alternativeName>
</protein>
<dbReference type="NCBIfam" id="NF011189">
    <property type="entry name" value="PRK14595.1"/>
    <property type="match status" value="1"/>
</dbReference>
<organism evidence="4 5">
    <name type="scientific">Staphylococcus condimenti</name>
    <dbReference type="NCBI Taxonomy" id="70255"/>
    <lineage>
        <taxon>Bacteria</taxon>
        <taxon>Bacillati</taxon>
        <taxon>Bacillota</taxon>
        <taxon>Bacilli</taxon>
        <taxon>Bacillales</taxon>
        <taxon>Staphylococcaceae</taxon>
        <taxon>Staphylococcus</taxon>
    </lineage>
</organism>
<dbReference type="PRINTS" id="PR01576">
    <property type="entry name" value="PDEFORMYLASE"/>
</dbReference>
<evidence type="ECO:0000313" key="5">
    <source>
        <dbReference type="Proteomes" id="UP000293854"/>
    </source>
</evidence>
<evidence type="ECO:0000313" key="4">
    <source>
        <dbReference type="EMBL" id="RZI04052.1"/>
    </source>
</evidence>
<dbReference type="Pfam" id="PF01327">
    <property type="entry name" value="Pep_deformylase"/>
    <property type="match status" value="1"/>
</dbReference>
<dbReference type="OrthoDB" id="9784988at2"/>
<dbReference type="GO" id="GO:0042586">
    <property type="term" value="F:peptide deformylase activity"/>
    <property type="evidence" value="ECO:0007669"/>
    <property type="project" value="InterPro"/>
</dbReference>
<name>A0A143P8X9_9STAP</name>
<dbReference type="InterPro" id="IPR036821">
    <property type="entry name" value="Peptide_deformylase_sf"/>
</dbReference>
<reference evidence="3 6" key="2">
    <citation type="submission" date="2021-01" db="EMBL/GenBank/DDBJ databases">
        <title>FDA dAtabase for Regulatory Grade micrObial Sequences (FDA-ARGOS): Supporting development and validation of Infectious Disease Dx tests.</title>
        <authorList>
            <person name="Sproer C."/>
            <person name="Gronow S."/>
            <person name="Severitt S."/>
            <person name="Schroder I."/>
            <person name="Tallon L."/>
            <person name="Sadzewicz L."/>
            <person name="Zhao X."/>
            <person name="Boylan J."/>
            <person name="Ott S."/>
            <person name="Bowen H."/>
            <person name="Vavikolanu K."/>
            <person name="Mehta A."/>
            <person name="Aluvathingal J."/>
            <person name="Nadendla S."/>
            <person name="Lowell S."/>
            <person name="Myers T."/>
            <person name="Yan Y."/>
            <person name="Sichtig H."/>
        </authorList>
    </citation>
    <scope>NUCLEOTIDE SEQUENCE [LARGE SCALE GENOMIC DNA]</scope>
    <source>
        <strain evidence="3 6">FDAARGOS_1148</strain>
    </source>
</reference>
<dbReference type="GeneID" id="93726860"/>
<keyword evidence="4" id="KW-0378">Hydrolase</keyword>
<comment type="caution">
    <text evidence="2">Lacks conserved residue(s) required for the propagation of feature annotation.</text>
</comment>
<dbReference type="PANTHER" id="PTHR10458">
    <property type="entry name" value="PEPTIDE DEFORMYLASE"/>
    <property type="match status" value="1"/>
</dbReference>
<dbReference type="SUPFAM" id="SSF56420">
    <property type="entry name" value="Peptide deformylase"/>
    <property type="match status" value="1"/>
</dbReference>
<dbReference type="Proteomes" id="UP000293854">
    <property type="component" value="Unassembled WGS sequence"/>
</dbReference>
<dbReference type="HAMAP" id="MF_00163">
    <property type="entry name" value="Pep_deformylase"/>
    <property type="match status" value="1"/>
</dbReference>
<evidence type="ECO:0000256" key="2">
    <source>
        <dbReference type="HAMAP-Rule" id="MF_00163"/>
    </source>
</evidence>
<evidence type="ECO:0000313" key="6">
    <source>
        <dbReference type="Proteomes" id="UP000595942"/>
    </source>
</evidence>
<proteinExistence type="inferred from homology"/>
<sequence>MAVKQLVPANSSKLREPAAEVRKFDDSLKQLLLDIEDTLYDTEASALSAPQIGVSLQAAIIDMEAEGLLQLINPTIIRQSDETVTDLEGSISFPDVFGTVTRSQMIVVQSYDLHGNKVELTAYDDVARMILHIADQLNGIPFTEKMEKQLTEEELEAYLEDE</sequence>
<dbReference type="EMBL" id="CP068073">
    <property type="protein sequence ID" value="QQS83215.1"/>
    <property type="molecule type" value="Genomic_DNA"/>
</dbReference>
<keyword evidence="6" id="KW-1185">Reference proteome</keyword>
<gene>
    <name evidence="4" type="ORF">EIG99_01825</name>
    <name evidence="3" type="ORF">I6J05_02510</name>
</gene>
<dbReference type="KEGG" id="scv:A4G25_03210"/>
<dbReference type="PIRSF" id="PIRSF004749">
    <property type="entry name" value="Pep_def"/>
    <property type="match status" value="1"/>
</dbReference>
<comment type="similarity">
    <text evidence="1 2">Belongs to the polypeptide deformylase family.</text>
</comment>
<dbReference type="AlphaFoldDB" id="A0A143P8X9"/>
<reference evidence="4 5" key="1">
    <citation type="submission" date="2018-11" db="EMBL/GenBank/DDBJ databases">
        <title>Genomic profiling of Staphylococcus species from a Poultry farm system in KwaZulu-Natal, South Africa.</title>
        <authorList>
            <person name="Amoako D.G."/>
            <person name="Somboro A.M."/>
            <person name="Abia A.L.K."/>
            <person name="Bester L.A."/>
            <person name="Essack S.Y."/>
        </authorList>
    </citation>
    <scope>NUCLEOTIDE SEQUENCE [LARGE SCALE GENOMIC DNA]</scope>
    <source>
        <strain evidence="4 5">SA11</strain>
    </source>
</reference>
<evidence type="ECO:0000256" key="1">
    <source>
        <dbReference type="ARBA" id="ARBA00010759"/>
    </source>
</evidence>
<dbReference type="Gene3D" id="3.90.45.10">
    <property type="entry name" value="Peptide deformylase"/>
    <property type="match status" value="1"/>
</dbReference>
<dbReference type="PANTHER" id="PTHR10458:SF22">
    <property type="entry name" value="PEPTIDE DEFORMYLASE"/>
    <property type="match status" value="1"/>
</dbReference>
<dbReference type="RefSeq" id="WP_047131286.1">
    <property type="nucleotide sequence ID" value="NZ_CP015114.1"/>
</dbReference>